<reference evidence="2" key="1">
    <citation type="submission" date="2016-10" db="EMBL/GenBank/DDBJ databases">
        <authorList>
            <person name="Varghese N."/>
            <person name="Submissions S."/>
        </authorList>
    </citation>
    <scope>NUCLEOTIDE SEQUENCE [LARGE SCALE GENOMIC DNA]</scope>
    <source>
        <strain evidence="2">BS3775</strain>
    </source>
</reference>
<keyword evidence="2" id="KW-1185">Reference proteome</keyword>
<name>A0A1H0XL48_9PSED</name>
<dbReference type="AlphaFoldDB" id="A0A1H0XL48"/>
<dbReference type="EMBL" id="FNKJ01000001">
    <property type="protein sequence ID" value="SDQ03573.1"/>
    <property type="molecule type" value="Genomic_DNA"/>
</dbReference>
<gene>
    <name evidence="1" type="ORF">SAMN04490195_0078</name>
</gene>
<dbReference type="Proteomes" id="UP000199570">
    <property type="component" value="Unassembled WGS sequence"/>
</dbReference>
<accession>A0A1H0XL48</accession>
<protein>
    <submittedName>
        <fullName evidence="1">Uncharacterized protein</fullName>
    </submittedName>
</protein>
<evidence type="ECO:0000313" key="2">
    <source>
        <dbReference type="Proteomes" id="UP000199570"/>
    </source>
</evidence>
<proteinExistence type="predicted"/>
<evidence type="ECO:0000313" key="1">
    <source>
        <dbReference type="EMBL" id="SDQ03573.1"/>
    </source>
</evidence>
<organism evidence="1 2">
    <name type="scientific">Pseudomonas moorei</name>
    <dbReference type="NCBI Taxonomy" id="395599"/>
    <lineage>
        <taxon>Bacteria</taxon>
        <taxon>Pseudomonadati</taxon>
        <taxon>Pseudomonadota</taxon>
        <taxon>Gammaproteobacteria</taxon>
        <taxon>Pseudomonadales</taxon>
        <taxon>Pseudomonadaceae</taxon>
        <taxon>Pseudomonas</taxon>
    </lineage>
</organism>
<sequence length="49" mass="5751">MHVNFCEDEPSQMIFARPGKAATNRDAEKNRPTKAVFFRLEKSRDLRLQ</sequence>